<keyword evidence="3" id="KW-0813">Transport</keyword>
<comment type="subcellular location">
    <subcellularLocation>
        <location evidence="1">Cell membrane</location>
        <topology evidence="1">Multi-pass membrane protein</topology>
    </subcellularLocation>
</comment>
<evidence type="ECO:0000313" key="10">
    <source>
        <dbReference type="EMBL" id="UUY02539.1"/>
    </source>
</evidence>
<feature type="compositionally biased region" description="Basic residues" evidence="8">
    <location>
        <begin position="8"/>
        <end position="17"/>
    </location>
</feature>
<organism evidence="10 11">
    <name type="scientific">Svornostia abyssi</name>
    <dbReference type="NCBI Taxonomy" id="2898438"/>
    <lineage>
        <taxon>Bacteria</taxon>
        <taxon>Bacillati</taxon>
        <taxon>Actinomycetota</taxon>
        <taxon>Thermoleophilia</taxon>
        <taxon>Solirubrobacterales</taxon>
        <taxon>Baekduiaceae</taxon>
        <taxon>Svornostia</taxon>
    </lineage>
</organism>
<evidence type="ECO:0000256" key="8">
    <source>
        <dbReference type="SAM" id="MobiDB-lite"/>
    </source>
</evidence>
<protein>
    <submittedName>
        <fullName evidence="10">Magnesium transporter CorA family protein</fullName>
    </submittedName>
</protein>
<dbReference type="Proteomes" id="UP001058860">
    <property type="component" value="Chromosome"/>
</dbReference>
<dbReference type="EMBL" id="CP088295">
    <property type="protein sequence ID" value="UUY02539.1"/>
    <property type="molecule type" value="Genomic_DNA"/>
</dbReference>
<dbReference type="PANTHER" id="PTHR46494">
    <property type="entry name" value="CORA FAMILY METAL ION TRANSPORTER (EUROFUNG)"/>
    <property type="match status" value="1"/>
</dbReference>
<evidence type="ECO:0000256" key="4">
    <source>
        <dbReference type="ARBA" id="ARBA00022475"/>
    </source>
</evidence>
<dbReference type="InterPro" id="IPR045861">
    <property type="entry name" value="CorA_cytoplasmic_dom"/>
</dbReference>
<dbReference type="InterPro" id="IPR002523">
    <property type="entry name" value="MgTranspt_CorA/ZnTranspt_ZntB"/>
</dbReference>
<keyword evidence="4" id="KW-1003">Cell membrane</keyword>
<feature type="transmembrane region" description="Helical" evidence="9">
    <location>
        <begin position="277"/>
        <end position="297"/>
    </location>
</feature>
<keyword evidence="5 9" id="KW-0812">Transmembrane</keyword>
<evidence type="ECO:0000256" key="3">
    <source>
        <dbReference type="ARBA" id="ARBA00022448"/>
    </source>
</evidence>
<dbReference type="CDD" id="cd12822">
    <property type="entry name" value="TmCorA-like"/>
    <property type="match status" value="1"/>
</dbReference>
<dbReference type="SUPFAM" id="SSF144083">
    <property type="entry name" value="Magnesium transport protein CorA, transmembrane region"/>
    <property type="match status" value="1"/>
</dbReference>
<evidence type="ECO:0000256" key="1">
    <source>
        <dbReference type="ARBA" id="ARBA00004651"/>
    </source>
</evidence>
<feature type="transmembrane region" description="Helical" evidence="9">
    <location>
        <begin position="309"/>
        <end position="328"/>
    </location>
</feature>
<evidence type="ECO:0000256" key="6">
    <source>
        <dbReference type="ARBA" id="ARBA00022989"/>
    </source>
</evidence>
<dbReference type="InterPro" id="IPR045863">
    <property type="entry name" value="CorA_TM1_TM2"/>
</dbReference>
<proteinExistence type="inferred from homology"/>
<evidence type="ECO:0000313" key="11">
    <source>
        <dbReference type="Proteomes" id="UP001058860"/>
    </source>
</evidence>
<keyword evidence="7 9" id="KW-0472">Membrane</keyword>
<dbReference type="SUPFAM" id="SSF143865">
    <property type="entry name" value="CorA soluble domain-like"/>
    <property type="match status" value="1"/>
</dbReference>
<comment type="similarity">
    <text evidence="2">Belongs to the CorA metal ion transporter (MIT) (TC 1.A.35) family.</text>
</comment>
<keyword evidence="11" id="KW-1185">Reference proteome</keyword>
<dbReference type="Pfam" id="PF01544">
    <property type="entry name" value="CorA"/>
    <property type="match status" value="1"/>
</dbReference>
<sequence length="334" mass="38916">MPNLPKPRFGRPVRARSRGIPPARHEPESETPNVEIVEAPGLRWINIERPGQLERAWLEENFDFHHLDYEDVYSRNQRPKVDEYDDYQFVVLHFPRFDKTVGRLNAAELDAFIGPDYVITLPNEPIQPLEYLFERCRAREDVREKLFGSGPGYLLYKIVDDCVDASFPMLRKMGNKLERLEDDIFEGHSEAIVRDISNVKQEIINFRKIVRPQRTALRDLERTKRYVAEDLEMYFDDINDANERIWDMLENYKEVVEALESTNESVISHRVNDILRVLTSISVVVLPLTLVASVFGMNVHVPGEGDVEAFWVVVLVMVAMLGGMLGYFRHRNWL</sequence>
<evidence type="ECO:0000256" key="5">
    <source>
        <dbReference type="ARBA" id="ARBA00022692"/>
    </source>
</evidence>
<gene>
    <name evidence="10" type="ORF">LRS13_17820</name>
</gene>
<evidence type="ECO:0000256" key="9">
    <source>
        <dbReference type="SAM" id="Phobius"/>
    </source>
</evidence>
<accession>A0ABY5PCY5</accession>
<feature type="region of interest" description="Disordered" evidence="8">
    <location>
        <begin position="1"/>
        <end position="32"/>
    </location>
</feature>
<name>A0ABY5PCY5_9ACTN</name>
<dbReference type="Gene3D" id="1.20.58.340">
    <property type="entry name" value="Magnesium transport protein CorA, transmembrane region"/>
    <property type="match status" value="2"/>
</dbReference>
<reference evidence="11" key="1">
    <citation type="submission" date="2021-11" db="EMBL/GenBank/DDBJ databases">
        <title>Cultivation dependent microbiological survey of springs from the worlds oldest radium mine currently devoted to the extraction of radon-saturated water.</title>
        <authorList>
            <person name="Kapinusova G."/>
            <person name="Smrhova T."/>
            <person name="Strejcek M."/>
            <person name="Suman J."/>
            <person name="Jani K."/>
            <person name="Pajer P."/>
            <person name="Uhlik O."/>
        </authorList>
    </citation>
    <scope>NUCLEOTIDE SEQUENCE [LARGE SCALE GENOMIC DNA]</scope>
    <source>
        <strain evidence="11">J379</strain>
    </source>
</reference>
<dbReference type="Gene3D" id="3.30.460.20">
    <property type="entry name" value="CorA soluble domain-like"/>
    <property type="match status" value="1"/>
</dbReference>
<dbReference type="PANTHER" id="PTHR46494:SF1">
    <property type="entry name" value="CORA FAMILY METAL ION TRANSPORTER (EUROFUNG)"/>
    <property type="match status" value="1"/>
</dbReference>
<evidence type="ECO:0000256" key="2">
    <source>
        <dbReference type="ARBA" id="ARBA00009765"/>
    </source>
</evidence>
<keyword evidence="6 9" id="KW-1133">Transmembrane helix</keyword>
<dbReference type="RefSeq" id="WP_353863065.1">
    <property type="nucleotide sequence ID" value="NZ_CP088295.1"/>
</dbReference>
<evidence type="ECO:0000256" key="7">
    <source>
        <dbReference type="ARBA" id="ARBA00023136"/>
    </source>
</evidence>